<dbReference type="GO" id="GO:0016887">
    <property type="term" value="F:ATP hydrolysis activity"/>
    <property type="evidence" value="ECO:0007669"/>
    <property type="project" value="InterPro"/>
</dbReference>
<evidence type="ECO:0000313" key="7">
    <source>
        <dbReference type="Proteomes" id="UP000190328"/>
    </source>
</evidence>
<dbReference type="EMBL" id="FUXI01000011">
    <property type="protein sequence ID" value="SJZ68763.1"/>
    <property type="molecule type" value="Genomic_DNA"/>
</dbReference>
<dbReference type="AlphaFoldDB" id="A0A1T4MP83"/>
<feature type="domain" description="ABC transporter" evidence="5">
    <location>
        <begin position="6"/>
        <end position="240"/>
    </location>
</feature>
<gene>
    <name evidence="6" type="ORF">SAMN02745116_01157</name>
</gene>
<protein>
    <submittedName>
        <fullName evidence="6">Amino acid ABC transporter ATP-binding protein, PAAT family (TC 3.A.1.3.-)</fullName>
    </submittedName>
</protein>
<dbReference type="PANTHER" id="PTHR43166">
    <property type="entry name" value="AMINO ACID IMPORT ATP-BINDING PROTEIN"/>
    <property type="match status" value="1"/>
</dbReference>
<evidence type="ECO:0000259" key="5">
    <source>
        <dbReference type="PROSITE" id="PS50893"/>
    </source>
</evidence>
<dbReference type="SMART" id="SM00382">
    <property type="entry name" value="AAA"/>
    <property type="match status" value="1"/>
</dbReference>
<dbReference type="STRING" id="263852.SAMN02745116_01157"/>
<dbReference type="InterPro" id="IPR050086">
    <property type="entry name" value="MetN_ABC_transporter-like"/>
</dbReference>
<reference evidence="6 7" key="1">
    <citation type="submission" date="2017-02" db="EMBL/GenBank/DDBJ databases">
        <authorList>
            <person name="Peterson S.W."/>
        </authorList>
    </citation>
    <scope>NUCLEOTIDE SEQUENCE [LARGE SCALE GENOMIC DNA]</scope>
    <source>
        <strain evidence="6 7">ATCC BAA-1030</strain>
    </source>
</reference>
<name>A0A1T4MP83_9ENTE</name>
<proteinExistence type="inferred from homology"/>
<evidence type="ECO:0000256" key="3">
    <source>
        <dbReference type="ARBA" id="ARBA00022741"/>
    </source>
</evidence>
<dbReference type="InterPro" id="IPR030679">
    <property type="entry name" value="ABC_ATPase_HisP-typ"/>
</dbReference>
<dbReference type="PROSITE" id="PS00211">
    <property type="entry name" value="ABC_TRANSPORTER_1"/>
    <property type="match status" value="1"/>
</dbReference>
<keyword evidence="3" id="KW-0547">Nucleotide-binding</keyword>
<dbReference type="RefSeq" id="WP_078807083.1">
    <property type="nucleotide sequence ID" value="NZ_FUXI01000011.1"/>
</dbReference>
<dbReference type="Gene3D" id="3.40.50.300">
    <property type="entry name" value="P-loop containing nucleotide triphosphate hydrolases"/>
    <property type="match status" value="1"/>
</dbReference>
<keyword evidence="7" id="KW-1185">Reference proteome</keyword>
<accession>A0A1T4MP83</accession>
<dbReference type="PANTHER" id="PTHR43166:SF4">
    <property type="entry name" value="PHOSPHONATES IMPORT ATP-BINDING PROTEIN PHNC"/>
    <property type="match status" value="1"/>
</dbReference>
<dbReference type="InterPro" id="IPR017871">
    <property type="entry name" value="ABC_transporter-like_CS"/>
</dbReference>
<dbReference type="Pfam" id="PF00005">
    <property type="entry name" value="ABC_tran"/>
    <property type="match status" value="1"/>
</dbReference>
<evidence type="ECO:0000256" key="2">
    <source>
        <dbReference type="ARBA" id="ARBA00022448"/>
    </source>
</evidence>
<keyword evidence="4 6" id="KW-0067">ATP-binding</keyword>
<dbReference type="InterPro" id="IPR003593">
    <property type="entry name" value="AAA+_ATPase"/>
</dbReference>
<sequence>MSETVLEVKNLHKKFGETEILKGVDLSIQQGEVLVLLGASGSGKSTLLRTLNGLETIEQGEIFFQGNKLTLSEKAWEKHRTEIGMVFQSYELFPNMNVLENLLLGPLKVQKRERKSVEKVALELLERVGLREKASSYPRELSGGQKQRVAIVRALIMEPQLLLFDEITASLDPEMVREVLLVLQDLAKEGKTMLIVTHEMKFARLVADRIIFMDEGVIIAEQSAEEFFDKQENPRILNFLNSLDF</sequence>
<dbReference type="InterPro" id="IPR003439">
    <property type="entry name" value="ABC_transporter-like_ATP-bd"/>
</dbReference>
<dbReference type="PIRSF" id="PIRSF039085">
    <property type="entry name" value="ABC_ATPase_HisP"/>
    <property type="match status" value="1"/>
</dbReference>
<dbReference type="CDD" id="cd03262">
    <property type="entry name" value="ABC_HisP_GlnQ"/>
    <property type="match status" value="1"/>
</dbReference>
<dbReference type="GO" id="GO:0005524">
    <property type="term" value="F:ATP binding"/>
    <property type="evidence" value="ECO:0007669"/>
    <property type="project" value="UniProtKB-KW"/>
</dbReference>
<dbReference type="PROSITE" id="PS50893">
    <property type="entry name" value="ABC_TRANSPORTER_2"/>
    <property type="match status" value="1"/>
</dbReference>
<organism evidence="6 7">
    <name type="scientific">Pilibacter termitis</name>
    <dbReference type="NCBI Taxonomy" id="263852"/>
    <lineage>
        <taxon>Bacteria</taxon>
        <taxon>Bacillati</taxon>
        <taxon>Bacillota</taxon>
        <taxon>Bacilli</taxon>
        <taxon>Lactobacillales</taxon>
        <taxon>Enterococcaceae</taxon>
        <taxon>Pilibacter</taxon>
    </lineage>
</organism>
<dbReference type="SUPFAM" id="SSF52540">
    <property type="entry name" value="P-loop containing nucleoside triphosphate hydrolases"/>
    <property type="match status" value="1"/>
</dbReference>
<dbReference type="OrthoDB" id="9804199at2"/>
<dbReference type="GO" id="GO:0015424">
    <property type="term" value="F:ABC-type amino acid transporter activity"/>
    <property type="evidence" value="ECO:0007669"/>
    <property type="project" value="InterPro"/>
</dbReference>
<comment type="similarity">
    <text evidence="1">Belongs to the ABC transporter superfamily.</text>
</comment>
<keyword evidence="2" id="KW-0813">Transport</keyword>
<evidence type="ECO:0000313" key="6">
    <source>
        <dbReference type="EMBL" id="SJZ68763.1"/>
    </source>
</evidence>
<dbReference type="InterPro" id="IPR027417">
    <property type="entry name" value="P-loop_NTPase"/>
</dbReference>
<evidence type="ECO:0000256" key="4">
    <source>
        <dbReference type="ARBA" id="ARBA00022840"/>
    </source>
</evidence>
<evidence type="ECO:0000256" key="1">
    <source>
        <dbReference type="ARBA" id="ARBA00005417"/>
    </source>
</evidence>
<dbReference type="Proteomes" id="UP000190328">
    <property type="component" value="Unassembled WGS sequence"/>
</dbReference>